<dbReference type="InterPro" id="IPR001054">
    <property type="entry name" value="A/G_cyclase"/>
</dbReference>
<dbReference type="GO" id="GO:0035556">
    <property type="term" value="P:intracellular signal transduction"/>
    <property type="evidence" value="ECO:0007669"/>
    <property type="project" value="InterPro"/>
</dbReference>
<dbReference type="GO" id="GO:0006171">
    <property type="term" value="P:cAMP biosynthetic process"/>
    <property type="evidence" value="ECO:0007669"/>
    <property type="project" value="UniProtKB-KW"/>
</dbReference>
<feature type="domain" description="Guanylate cyclase" evidence="17">
    <location>
        <begin position="28"/>
        <end position="63"/>
    </location>
</feature>
<dbReference type="GO" id="GO:0005886">
    <property type="term" value="C:plasma membrane"/>
    <property type="evidence" value="ECO:0007669"/>
    <property type="project" value="TreeGrafter"/>
</dbReference>
<evidence type="ECO:0000256" key="10">
    <source>
        <dbReference type="ARBA" id="ARBA00022989"/>
    </source>
</evidence>
<evidence type="ECO:0000256" key="1">
    <source>
        <dbReference type="ARBA" id="ARBA00001593"/>
    </source>
</evidence>
<protein>
    <recommendedName>
        <fullName evidence="4">adenylate cyclase</fullName>
        <ecNumber evidence="4">4.6.1.1</ecNumber>
    </recommendedName>
</protein>
<feature type="transmembrane region" description="Helical" evidence="16">
    <location>
        <begin position="614"/>
        <end position="633"/>
    </location>
</feature>
<evidence type="ECO:0000256" key="3">
    <source>
        <dbReference type="ARBA" id="ARBA00004141"/>
    </source>
</evidence>
<keyword evidence="5 16" id="KW-0812">Transmembrane</keyword>
<dbReference type="Gene3D" id="3.30.70.1230">
    <property type="entry name" value="Nucleotide cyclase"/>
    <property type="match status" value="3"/>
</dbReference>
<gene>
    <name evidence="18" type="ORF">GEV33_011604</name>
</gene>
<feature type="transmembrane region" description="Helical" evidence="16">
    <location>
        <begin position="557"/>
        <end position="578"/>
    </location>
</feature>
<evidence type="ECO:0000259" key="17">
    <source>
        <dbReference type="PROSITE" id="PS50125"/>
    </source>
</evidence>
<proteinExistence type="inferred from homology"/>
<accession>A0A8J6HBB3</accession>
<evidence type="ECO:0000256" key="12">
    <source>
        <dbReference type="ARBA" id="ARBA00023136"/>
    </source>
</evidence>
<reference evidence="18" key="1">
    <citation type="journal article" date="2020" name="J Insects Food Feed">
        <title>The yellow mealworm (Tenebrio molitor) genome: a resource for the emerging insects as food and feed industry.</title>
        <authorList>
            <person name="Eriksson T."/>
            <person name="Andere A."/>
            <person name="Kelstrup H."/>
            <person name="Emery V."/>
            <person name="Picard C."/>
        </authorList>
    </citation>
    <scope>NUCLEOTIDE SEQUENCE</scope>
    <source>
        <strain evidence="18">Stoneville</strain>
        <tissue evidence="18">Whole head</tissue>
    </source>
</reference>
<comment type="cofactor">
    <cofactor evidence="2">
        <name>Mg(2+)</name>
        <dbReference type="ChEBI" id="CHEBI:18420"/>
    </cofactor>
</comment>
<evidence type="ECO:0000256" key="4">
    <source>
        <dbReference type="ARBA" id="ARBA00012201"/>
    </source>
</evidence>
<keyword evidence="13 14" id="KW-0456">Lyase</keyword>
<keyword evidence="9" id="KW-0460">Magnesium</keyword>
<feature type="transmembrane region" description="Helical" evidence="16">
    <location>
        <begin position="677"/>
        <end position="693"/>
    </location>
</feature>
<evidence type="ECO:0000256" key="6">
    <source>
        <dbReference type="ARBA" id="ARBA00022723"/>
    </source>
</evidence>
<evidence type="ECO:0000256" key="8">
    <source>
        <dbReference type="ARBA" id="ARBA00022840"/>
    </source>
</evidence>
<dbReference type="AlphaFoldDB" id="A0A8J6HBB3"/>
<dbReference type="Proteomes" id="UP000719412">
    <property type="component" value="Unassembled WGS sequence"/>
</dbReference>
<feature type="transmembrane region" description="Helical" evidence="16">
    <location>
        <begin position="700"/>
        <end position="717"/>
    </location>
</feature>
<evidence type="ECO:0000256" key="13">
    <source>
        <dbReference type="ARBA" id="ARBA00023239"/>
    </source>
</evidence>
<comment type="subcellular location">
    <subcellularLocation>
        <location evidence="3">Membrane</location>
        <topology evidence="3">Multi-pass membrane protein</topology>
    </subcellularLocation>
</comment>
<dbReference type="PROSITE" id="PS00452">
    <property type="entry name" value="GUANYLATE_CYCLASE_1"/>
    <property type="match status" value="2"/>
</dbReference>
<evidence type="ECO:0000256" key="16">
    <source>
        <dbReference type="SAM" id="Phobius"/>
    </source>
</evidence>
<keyword evidence="7" id="KW-0547">Nucleotide-binding</keyword>
<feature type="region of interest" description="Disordered" evidence="15">
    <location>
        <begin position="403"/>
        <end position="448"/>
    </location>
</feature>
<keyword evidence="19" id="KW-1185">Reference proteome</keyword>
<dbReference type="SUPFAM" id="SSF55073">
    <property type="entry name" value="Nucleotide cyclase"/>
    <property type="match status" value="3"/>
</dbReference>
<evidence type="ECO:0000256" key="5">
    <source>
        <dbReference type="ARBA" id="ARBA00022692"/>
    </source>
</evidence>
<dbReference type="PANTHER" id="PTHR45627">
    <property type="entry name" value="ADENYLATE CYCLASE TYPE 1"/>
    <property type="match status" value="1"/>
</dbReference>
<keyword evidence="11" id="KW-0115">cAMP biosynthesis</keyword>
<sequence length="1084" mass="120598">MLKMADACNEQSNRSFHEMYVQRHNNVSILYADIVNFTPLSEQLSASDLVKTLNELFGRFDQIAQSRLVRVAAIVRRRQPPEELFMGSFPIRGTMGAASRLNLAVKTVLACIDVLNSQTDKLHVICKTPSCSWLVFNFVKNFFFCNSNAISSLAAKVALINFETPDIAKMLHNVYKGSCIGEYHLRKPLTDNQCMRIKILGDCYYCVSGLPVSRPNHAYNCVNMGLQMIEAIRFVREATGFNVDMRIGIHTGNVLCGVLGLRKWQFDVWSDDVTLANHMESGGIAGAREKGEKLVKGAALRWSRVCEGTTGAWRLGLKEGGKNTKSLIPAQTDMYLDRGADLKEDGGGFCNLDQPVARVHITRATLHQLGDRFAVEPGDGISRESYLSDHKIETFLIVPPKKAETEAQNGNVRPPLSTASERHNSVGGEGGIYGMATPSGPPTRSRPSSKMTKYVECWGADKPFANIAESTLAKNIELTTLAMIESNLLPDRSTCLECKKWWNSEDLHPALLWFRNRRHESEYRSQPDPEFRCYIAFATSIFLAMCVMQIATIPRTIVLYGTLGPTLVVLTVFVYLCWLDGCCGPRPPSDTPSDEPGACSPPGEVVTSSRCLRLAIFLVSVTLISACAVVTLVDYDPVPIPIQSYFPLDRNETNGTASALTDEMDVDTYTMEYVPTYLYNSALALAAISVFLRMGFILKLLLMVASVIIHIVLYSYMEFFKDYHNDKFLAIPLEAKSALVLTVVVIFFHILDRQIEFTSRTDFLWKAKLKVEQEEILLENILPAHVAEHFLASRDTQELYHERYSCIAVMFASIPNYKEFYDESDVNKQGLECLRLLNEIICEFDKLLLKPKFSCIEKIKTIGSTYMLASGLRPGEEENSTVGSSWDCLLFADASFAKGAWSRGGGGWLSQTAARPQQRDLGRFIGANRCRTKSNKCARARGAAPRKAIRNGDALTHASDQEASRKEEHIIVALVDFAVSLMTSLDQINRDAFQRFKLRVGLNHGPVIAGVVGAQKPQYDIWGNTVNVASRMDSCGIMGRIQVTEGTAKILVNAGYSCECRGVTYVKGKGNLTTYFVKTPFDDK</sequence>
<dbReference type="PANTHER" id="PTHR45627:SF12">
    <property type="entry name" value="ADENYLATE CYCLASE TYPE 2"/>
    <property type="match status" value="1"/>
</dbReference>
<dbReference type="EC" id="4.6.1.1" evidence="4"/>
<evidence type="ECO:0000256" key="2">
    <source>
        <dbReference type="ARBA" id="ARBA00001946"/>
    </source>
</evidence>
<comment type="similarity">
    <text evidence="14">Belongs to the adenylyl cyclase class-4/guanylyl cyclase family.</text>
</comment>
<feature type="transmembrane region" description="Helical" evidence="16">
    <location>
        <begin position="729"/>
        <end position="751"/>
    </location>
</feature>
<evidence type="ECO:0000256" key="9">
    <source>
        <dbReference type="ARBA" id="ARBA00022842"/>
    </source>
</evidence>
<dbReference type="CDD" id="cd07302">
    <property type="entry name" value="CHD"/>
    <property type="match status" value="2"/>
</dbReference>
<feature type="domain" description="Guanylate cyclase" evidence="17">
    <location>
        <begin position="808"/>
        <end position="1033"/>
    </location>
</feature>
<feature type="transmembrane region" description="Helical" evidence="16">
    <location>
        <begin position="531"/>
        <end position="551"/>
    </location>
</feature>
<dbReference type="Pfam" id="PF00211">
    <property type="entry name" value="Guanylate_cyc"/>
    <property type="match status" value="4"/>
</dbReference>
<name>A0A8J6HBB3_TENMO</name>
<dbReference type="GO" id="GO:0007189">
    <property type="term" value="P:adenylate cyclase-activating G protein-coupled receptor signaling pathway"/>
    <property type="evidence" value="ECO:0007669"/>
    <property type="project" value="TreeGrafter"/>
</dbReference>
<organism evidence="18 19">
    <name type="scientific">Tenebrio molitor</name>
    <name type="common">Yellow mealworm beetle</name>
    <dbReference type="NCBI Taxonomy" id="7067"/>
    <lineage>
        <taxon>Eukaryota</taxon>
        <taxon>Metazoa</taxon>
        <taxon>Ecdysozoa</taxon>
        <taxon>Arthropoda</taxon>
        <taxon>Hexapoda</taxon>
        <taxon>Insecta</taxon>
        <taxon>Pterygota</taxon>
        <taxon>Neoptera</taxon>
        <taxon>Endopterygota</taxon>
        <taxon>Coleoptera</taxon>
        <taxon>Polyphaga</taxon>
        <taxon>Cucujiformia</taxon>
        <taxon>Tenebrionidae</taxon>
        <taxon>Tenebrio</taxon>
    </lineage>
</organism>
<dbReference type="GO" id="GO:0046872">
    <property type="term" value="F:metal ion binding"/>
    <property type="evidence" value="ECO:0007669"/>
    <property type="project" value="UniProtKB-KW"/>
</dbReference>
<dbReference type="GO" id="GO:0005524">
    <property type="term" value="F:ATP binding"/>
    <property type="evidence" value="ECO:0007669"/>
    <property type="project" value="UniProtKB-KW"/>
</dbReference>
<keyword evidence="8" id="KW-0067">ATP-binding</keyword>
<keyword evidence="12 16" id="KW-0472">Membrane</keyword>
<evidence type="ECO:0000256" key="7">
    <source>
        <dbReference type="ARBA" id="ARBA00022741"/>
    </source>
</evidence>
<dbReference type="GO" id="GO:0007193">
    <property type="term" value="P:adenylate cyclase-inhibiting G protein-coupled receptor signaling pathway"/>
    <property type="evidence" value="ECO:0007669"/>
    <property type="project" value="TreeGrafter"/>
</dbReference>
<comment type="catalytic activity">
    <reaction evidence="1">
        <text>ATP = 3',5'-cyclic AMP + diphosphate</text>
        <dbReference type="Rhea" id="RHEA:15389"/>
        <dbReference type="ChEBI" id="CHEBI:30616"/>
        <dbReference type="ChEBI" id="CHEBI:33019"/>
        <dbReference type="ChEBI" id="CHEBI:58165"/>
        <dbReference type="EC" id="4.6.1.1"/>
    </reaction>
</comment>
<comment type="caution">
    <text evidence="18">The sequence shown here is derived from an EMBL/GenBank/DDBJ whole genome shotgun (WGS) entry which is preliminary data.</text>
</comment>
<evidence type="ECO:0000313" key="18">
    <source>
        <dbReference type="EMBL" id="KAH0811186.1"/>
    </source>
</evidence>
<keyword evidence="6" id="KW-0479">Metal-binding</keyword>
<evidence type="ECO:0000256" key="15">
    <source>
        <dbReference type="SAM" id="MobiDB-lite"/>
    </source>
</evidence>
<feature type="domain" description="Guanylate cyclase" evidence="17">
    <location>
        <begin position="185"/>
        <end position="280"/>
    </location>
</feature>
<evidence type="ECO:0000313" key="19">
    <source>
        <dbReference type="Proteomes" id="UP000719412"/>
    </source>
</evidence>
<dbReference type="GO" id="GO:0004016">
    <property type="term" value="F:adenylate cyclase activity"/>
    <property type="evidence" value="ECO:0007669"/>
    <property type="project" value="UniProtKB-EC"/>
</dbReference>
<dbReference type="SMART" id="SM00044">
    <property type="entry name" value="CYCc"/>
    <property type="match status" value="2"/>
</dbReference>
<dbReference type="InterPro" id="IPR018297">
    <property type="entry name" value="A/G_cyclase_CS"/>
</dbReference>
<keyword evidence="10 16" id="KW-1133">Transmembrane helix</keyword>
<evidence type="ECO:0000256" key="14">
    <source>
        <dbReference type="RuleBase" id="RU000405"/>
    </source>
</evidence>
<evidence type="ECO:0000256" key="11">
    <source>
        <dbReference type="ARBA" id="ARBA00022998"/>
    </source>
</evidence>
<reference evidence="18" key="2">
    <citation type="submission" date="2021-08" db="EMBL/GenBank/DDBJ databases">
        <authorList>
            <person name="Eriksson T."/>
        </authorList>
    </citation>
    <scope>NUCLEOTIDE SEQUENCE</scope>
    <source>
        <strain evidence="18">Stoneville</strain>
        <tissue evidence="18">Whole head</tissue>
    </source>
</reference>
<dbReference type="PROSITE" id="PS50125">
    <property type="entry name" value="GUANYLATE_CYCLASE_2"/>
    <property type="match status" value="3"/>
</dbReference>
<dbReference type="InterPro" id="IPR029787">
    <property type="entry name" value="Nucleotide_cyclase"/>
</dbReference>
<dbReference type="EMBL" id="JABDTM020026984">
    <property type="protein sequence ID" value="KAH0811186.1"/>
    <property type="molecule type" value="Genomic_DNA"/>
</dbReference>